<dbReference type="GO" id="GO:0016020">
    <property type="term" value="C:membrane"/>
    <property type="evidence" value="ECO:0007669"/>
    <property type="project" value="TreeGrafter"/>
</dbReference>
<dbReference type="GO" id="GO:0016787">
    <property type="term" value="F:hydrolase activity"/>
    <property type="evidence" value="ECO:0007669"/>
    <property type="project" value="UniProtKB-KW"/>
</dbReference>
<keyword evidence="4" id="KW-1185">Reference proteome</keyword>
<dbReference type="SUPFAM" id="SSF53474">
    <property type="entry name" value="alpha/beta-Hydrolases"/>
    <property type="match status" value="1"/>
</dbReference>
<evidence type="ECO:0000259" key="2">
    <source>
        <dbReference type="Pfam" id="PF12697"/>
    </source>
</evidence>
<gene>
    <name evidence="3" type="ORF">THAOC_10817</name>
</gene>
<feature type="domain" description="AB hydrolase-1" evidence="2">
    <location>
        <begin position="7"/>
        <end position="232"/>
    </location>
</feature>
<dbReference type="InterPro" id="IPR050266">
    <property type="entry name" value="AB_hydrolase_sf"/>
</dbReference>
<dbReference type="Proteomes" id="UP000266841">
    <property type="component" value="Unassembled WGS sequence"/>
</dbReference>
<dbReference type="OrthoDB" id="194865at2759"/>
<evidence type="ECO:0000313" key="3">
    <source>
        <dbReference type="EMBL" id="EJK68050.1"/>
    </source>
</evidence>
<accession>K0SRM5</accession>
<reference evidence="3 4" key="1">
    <citation type="journal article" date="2012" name="Genome Biol.">
        <title>Genome and low-iron response of an oceanic diatom adapted to chronic iron limitation.</title>
        <authorList>
            <person name="Lommer M."/>
            <person name="Specht M."/>
            <person name="Roy A.S."/>
            <person name="Kraemer L."/>
            <person name="Andreson R."/>
            <person name="Gutowska M.A."/>
            <person name="Wolf J."/>
            <person name="Bergner S.V."/>
            <person name="Schilhabel M.B."/>
            <person name="Klostermeier U.C."/>
            <person name="Beiko R.G."/>
            <person name="Rosenstiel P."/>
            <person name="Hippler M."/>
            <person name="Laroche J."/>
        </authorList>
    </citation>
    <scope>NUCLEOTIDE SEQUENCE [LARGE SCALE GENOMIC DNA]</scope>
    <source>
        <strain evidence="3 4">CCMP1005</strain>
    </source>
</reference>
<organism evidence="3 4">
    <name type="scientific">Thalassiosira oceanica</name>
    <name type="common">Marine diatom</name>
    <dbReference type="NCBI Taxonomy" id="159749"/>
    <lineage>
        <taxon>Eukaryota</taxon>
        <taxon>Sar</taxon>
        <taxon>Stramenopiles</taxon>
        <taxon>Ochrophyta</taxon>
        <taxon>Bacillariophyta</taxon>
        <taxon>Coscinodiscophyceae</taxon>
        <taxon>Thalassiosirophycidae</taxon>
        <taxon>Thalassiosirales</taxon>
        <taxon>Thalassiosiraceae</taxon>
        <taxon>Thalassiosira</taxon>
    </lineage>
</organism>
<dbReference type="InterPro" id="IPR029058">
    <property type="entry name" value="AB_hydrolase_fold"/>
</dbReference>
<comment type="caution">
    <text evidence="3">The sequence shown here is derived from an EMBL/GenBank/DDBJ whole genome shotgun (WGS) entry which is preliminary data.</text>
</comment>
<dbReference type="PANTHER" id="PTHR43798">
    <property type="entry name" value="MONOACYLGLYCEROL LIPASE"/>
    <property type="match status" value="1"/>
</dbReference>
<keyword evidence="1" id="KW-0378">Hydrolase</keyword>
<evidence type="ECO:0000256" key="1">
    <source>
        <dbReference type="ARBA" id="ARBA00022801"/>
    </source>
</evidence>
<feature type="non-terminal residue" evidence="3">
    <location>
        <position position="1"/>
    </location>
</feature>
<dbReference type="AlphaFoldDB" id="K0SRM5"/>
<dbReference type="InterPro" id="IPR000073">
    <property type="entry name" value="AB_hydrolase_1"/>
</dbReference>
<dbReference type="PANTHER" id="PTHR43798:SF31">
    <property type="entry name" value="AB HYDROLASE SUPERFAMILY PROTEIN YCLE"/>
    <property type="match status" value="1"/>
</dbReference>
<protein>
    <recommendedName>
        <fullName evidence="2">AB hydrolase-1 domain-containing protein</fullName>
    </recommendedName>
</protein>
<sequence>TCDETDWTNQVDHARRKGRKTISVDLRGHGKSTSFKSDFTVEEMGKDVSFLPSRIDVKCAILVGHSMGARVAMEAAVRSRDIVRGIILVDGSRGRSGSATAKDAKAAFEAYGYGNVIRSTFGPMFLQTTLNSVKIMDRAINFPPKVGIESMLSVMKWDGTQFESKCGELSGLPMQLIQSSHTDDQGRRIPVRKGTEIEWHGELKQRATCSDVEVVMVENCGHFAHLDEPGIVNECMERFVEKFKTRAIGEFTKGLNMIKNEEEN</sequence>
<dbReference type="Gene3D" id="3.40.50.1820">
    <property type="entry name" value="alpha/beta hydrolase"/>
    <property type="match status" value="1"/>
</dbReference>
<proteinExistence type="predicted"/>
<dbReference type="Pfam" id="PF12697">
    <property type="entry name" value="Abhydrolase_6"/>
    <property type="match status" value="1"/>
</dbReference>
<name>K0SRM5_THAOC</name>
<dbReference type="EMBL" id="AGNL01012158">
    <property type="protein sequence ID" value="EJK68050.1"/>
    <property type="molecule type" value="Genomic_DNA"/>
</dbReference>
<evidence type="ECO:0000313" key="4">
    <source>
        <dbReference type="Proteomes" id="UP000266841"/>
    </source>
</evidence>